<gene>
    <name evidence="1" type="ORF">g.45399</name>
</gene>
<feature type="non-terminal residue" evidence="1">
    <location>
        <position position="239"/>
    </location>
</feature>
<name>A0A1B6MJZ5_9HEMI</name>
<evidence type="ECO:0000313" key="1">
    <source>
        <dbReference type="EMBL" id="JAT36244.1"/>
    </source>
</evidence>
<dbReference type="EMBL" id="GEBQ01003733">
    <property type="protein sequence ID" value="JAT36244.1"/>
    <property type="molecule type" value="Transcribed_RNA"/>
</dbReference>
<evidence type="ECO:0008006" key="2">
    <source>
        <dbReference type="Google" id="ProtNLM"/>
    </source>
</evidence>
<dbReference type="PANTHER" id="PTHR33332">
    <property type="entry name" value="REVERSE TRANSCRIPTASE DOMAIN-CONTAINING PROTEIN"/>
    <property type="match status" value="1"/>
</dbReference>
<protein>
    <recommendedName>
        <fullName evidence="2">Reverse transcriptase domain-containing protein</fullName>
    </recommendedName>
</protein>
<sequence>MKWCYDNDMTLNISKCSVISFSRSSTPIVFPYILDDQPLSRSLIIKDLGVMLSPNLNPQEHINYICKRANSALYFITRSSRNMFSIDALRILYIHLVRPLLEFSSPVWSPYLIGQIDRLESVQTRFIRLIGVMLGFDYRTAPIHDIQLQLNLMPLHERRIINDLLFLRKLINSYIDAPDLLFKLDLHTSRHLRQTHLFARRQYSTQYLLNSTFPRLQLLANNIPDEIDLFCTSGESFKK</sequence>
<organism evidence="1">
    <name type="scientific">Graphocephala atropunctata</name>
    <dbReference type="NCBI Taxonomy" id="36148"/>
    <lineage>
        <taxon>Eukaryota</taxon>
        <taxon>Metazoa</taxon>
        <taxon>Ecdysozoa</taxon>
        <taxon>Arthropoda</taxon>
        <taxon>Hexapoda</taxon>
        <taxon>Insecta</taxon>
        <taxon>Pterygota</taxon>
        <taxon>Neoptera</taxon>
        <taxon>Paraneoptera</taxon>
        <taxon>Hemiptera</taxon>
        <taxon>Auchenorrhyncha</taxon>
        <taxon>Membracoidea</taxon>
        <taxon>Cicadellidae</taxon>
        <taxon>Cicadellinae</taxon>
        <taxon>Cicadellini</taxon>
        <taxon>Graphocephala</taxon>
    </lineage>
</organism>
<accession>A0A1B6MJZ5</accession>
<dbReference type="AlphaFoldDB" id="A0A1B6MJZ5"/>
<reference evidence="1" key="1">
    <citation type="submission" date="2015-11" db="EMBL/GenBank/DDBJ databases">
        <title>De novo transcriptome assembly of four potential Pierce s Disease insect vectors from Arizona vineyards.</title>
        <authorList>
            <person name="Tassone E.E."/>
        </authorList>
    </citation>
    <scope>NUCLEOTIDE SEQUENCE</scope>
</reference>
<proteinExistence type="predicted"/>